<name>A0A8K0CMI7_IGNLU</name>
<sequence>MISVDRKLNGIEERRLERQEKEINRKYEITYIPSTSADISKCKHNCYFSSWHSIKEVQAFCFDTIALNAGRIGTKYITFWMSSSYFGNNLCHENFEKNFTVMYKVLIFNSLFLLFI</sequence>
<dbReference type="AlphaFoldDB" id="A0A8K0CMI7"/>
<organism evidence="1 2">
    <name type="scientific">Ignelater luminosus</name>
    <name type="common">Cucubano</name>
    <name type="synonym">Pyrophorus luminosus</name>
    <dbReference type="NCBI Taxonomy" id="2038154"/>
    <lineage>
        <taxon>Eukaryota</taxon>
        <taxon>Metazoa</taxon>
        <taxon>Ecdysozoa</taxon>
        <taxon>Arthropoda</taxon>
        <taxon>Hexapoda</taxon>
        <taxon>Insecta</taxon>
        <taxon>Pterygota</taxon>
        <taxon>Neoptera</taxon>
        <taxon>Endopterygota</taxon>
        <taxon>Coleoptera</taxon>
        <taxon>Polyphaga</taxon>
        <taxon>Elateriformia</taxon>
        <taxon>Elateroidea</taxon>
        <taxon>Elateridae</taxon>
        <taxon>Agrypninae</taxon>
        <taxon>Pyrophorini</taxon>
        <taxon>Ignelater</taxon>
    </lineage>
</organism>
<evidence type="ECO:0000313" key="1">
    <source>
        <dbReference type="EMBL" id="KAF2888321.1"/>
    </source>
</evidence>
<dbReference type="Proteomes" id="UP000801492">
    <property type="component" value="Unassembled WGS sequence"/>
</dbReference>
<evidence type="ECO:0000313" key="2">
    <source>
        <dbReference type="Proteomes" id="UP000801492"/>
    </source>
</evidence>
<reference evidence="1" key="1">
    <citation type="submission" date="2019-08" db="EMBL/GenBank/DDBJ databases">
        <title>The genome of the North American firefly Photinus pyralis.</title>
        <authorList>
            <consortium name="Photinus pyralis genome working group"/>
            <person name="Fallon T.R."/>
            <person name="Sander Lower S.E."/>
            <person name="Weng J.-K."/>
        </authorList>
    </citation>
    <scope>NUCLEOTIDE SEQUENCE</scope>
    <source>
        <strain evidence="1">TRF0915ILg1</strain>
        <tissue evidence="1">Whole body</tissue>
    </source>
</reference>
<keyword evidence="2" id="KW-1185">Reference proteome</keyword>
<gene>
    <name evidence="1" type="ORF">ILUMI_17852</name>
</gene>
<protein>
    <submittedName>
        <fullName evidence="1">Uncharacterized protein</fullName>
    </submittedName>
</protein>
<comment type="caution">
    <text evidence="1">The sequence shown here is derived from an EMBL/GenBank/DDBJ whole genome shotgun (WGS) entry which is preliminary data.</text>
</comment>
<accession>A0A8K0CMI7</accession>
<proteinExistence type="predicted"/>
<dbReference type="EMBL" id="VTPC01078333">
    <property type="protein sequence ID" value="KAF2888321.1"/>
    <property type="molecule type" value="Genomic_DNA"/>
</dbReference>